<accession>A0ABD7BKI3</accession>
<name>A0ABD7BKI3_PSEPU</name>
<gene>
    <name evidence="1" type="ORF">ID616_14645</name>
</gene>
<organism evidence="1 2">
    <name type="scientific">Pseudomonas putida</name>
    <name type="common">Arthrobacter siderocapsulatus</name>
    <dbReference type="NCBI Taxonomy" id="303"/>
    <lineage>
        <taxon>Bacteria</taxon>
        <taxon>Pseudomonadati</taxon>
        <taxon>Pseudomonadota</taxon>
        <taxon>Gammaproteobacteria</taxon>
        <taxon>Pseudomonadales</taxon>
        <taxon>Pseudomonadaceae</taxon>
        <taxon>Pseudomonas</taxon>
    </lineage>
</organism>
<evidence type="ECO:0000313" key="1">
    <source>
        <dbReference type="EMBL" id="QOD00843.1"/>
    </source>
</evidence>
<dbReference type="Proteomes" id="UP000516786">
    <property type="component" value="Chromosome"/>
</dbReference>
<proteinExistence type="predicted"/>
<dbReference type="RefSeq" id="WP_191087793.1">
    <property type="nucleotide sequence ID" value="NZ_CP061723.1"/>
</dbReference>
<reference evidence="1 2" key="1">
    <citation type="submission" date="2020-09" db="EMBL/GenBank/DDBJ databases">
        <title>Co-existence of a novel multidrug-resistance efflux pump with carbapenem resistance gene blaVIM-2 in one megaplasmid in Pseudomonas putida.</title>
        <authorList>
            <person name="Peng K."/>
            <person name="Li R."/>
        </authorList>
    </citation>
    <scope>NUCLEOTIDE SEQUENCE [LARGE SCALE GENOMIC DNA]</scope>
    <source>
        <strain evidence="1 2">ZXPA-20</strain>
    </source>
</reference>
<sequence length="190" mass="21829">MNLNTASSSATSNFQRELLCWRERECEDYYDCSIKGVGEGAVRVEFDSEWIEFSAPVAYELAFYLAEAVAILEQPSAETTRAVDREHEPFLTRKYRLFMDWHLDATGEIPFDKISPEIMPNREGYTAVSIQTVRPGGVEMEFEGFGYAFSKDDAAWIMEKLLEASGQTLEIYERHCLFETLKRQGHKIRG</sequence>
<dbReference type="EMBL" id="CP061723">
    <property type="protein sequence ID" value="QOD00843.1"/>
    <property type="molecule type" value="Genomic_DNA"/>
</dbReference>
<dbReference type="AlphaFoldDB" id="A0ABD7BKI3"/>
<evidence type="ECO:0000313" key="2">
    <source>
        <dbReference type="Proteomes" id="UP000516786"/>
    </source>
</evidence>
<protein>
    <submittedName>
        <fullName evidence="1">Uncharacterized protein</fullName>
    </submittedName>
</protein>